<keyword evidence="2" id="KW-0902">Two-component regulatory system</keyword>
<organism evidence="10 11">
    <name type="scientific">Nitratiruptor tergarcus DSM 16512</name>
    <dbReference type="NCBI Taxonomy" id="1069081"/>
    <lineage>
        <taxon>Bacteria</taxon>
        <taxon>Pseudomonadati</taxon>
        <taxon>Campylobacterota</taxon>
        <taxon>Epsilonproteobacteria</taxon>
        <taxon>Nautiliales</taxon>
        <taxon>Nitratiruptoraceae</taxon>
        <taxon>Nitratiruptor</taxon>
    </lineage>
</organism>
<dbReference type="Pfam" id="PF00072">
    <property type="entry name" value="Response_reg"/>
    <property type="match status" value="1"/>
</dbReference>
<evidence type="ECO:0000259" key="9">
    <source>
        <dbReference type="PROSITE" id="PS51755"/>
    </source>
</evidence>
<proteinExistence type="predicted"/>
<dbReference type="Proteomes" id="UP000192602">
    <property type="component" value="Unassembled WGS sequence"/>
</dbReference>
<dbReference type="GO" id="GO:0000156">
    <property type="term" value="F:phosphorelay response regulator activity"/>
    <property type="evidence" value="ECO:0007669"/>
    <property type="project" value="TreeGrafter"/>
</dbReference>
<evidence type="ECO:0000256" key="4">
    <source>
        <dbReference type="ARBA" id="ARBA00023125"/>
    </source>
</evidence>
<dbReference type="EMBL" id="FWWZ01000001">
    <property type="protein sequence ID" value="SMC08444.1"/>
    <property type="molecule type" value="Genomic_DNA"/>
</dbReference>
<dbReference type="InterPro" id="IPR001789">
    <property type="entry name" value="Sig_transdc_resp-reg_receiver"/>
</dbReference>
<accession>A0A1W1WQ54</accession>
<dbReference type="GO" id="GO:0006355">
    <property type="term" value="P:regulation of DNA-templated transcription"/>
    <property type="evidence" value="ECO:0007669"/>
    <property type="project" value="InterPro"/>
</dbReference>
<feature type="domain" description="Response regulatory" evidence="8">
    <location>
        <begin position="2"/>
        <end position="116"/>
    </location>
</feature>
<keyword evidence="3" id="KW-0805">Transcription regulation</keyword>
<dbReference type="GO" id="GO:0032993">
    <property type="term" value="C:protein-DNA complex"/>
    <property type="evidence" value="ECO:0007669"/>
    <property type="project" value="TreeGrafter"/>
</dbReference>
<dbReference type="SUPFAM" id="SSF52172">
    <property type="entry name" value="CheY-like"/>
    <property type="match status" value="1"/>
</dbReference>
<name>A0A1W1WQ54_9BACT</name>
<dbReference type="PROSITE" id="PS50110">
    <property type="entry name" value="RESPONSE_REGULATORY"/>
    <property type="match status" value="1"/>
</dbReference>
<dbReference type="InterPro" id="IPR039420">
    <property type="entry name" value="WalR-like"/>
</dbReference>
<evidence type="ECO:0000256" key="6">
    <source>
        <dbReference type="PROSITE-ProRule" id="PRU00169"/>
    </source>
</evidence>
<keyword evidence="1 6" id="KW-0597">Phosphoprotein</keyword>
<dbReference type="CDD" id="cd17574">
    <property type="entry name" value="REC_OmpR"/>
    <property type="match status" value="1"/>
</dbReference>
<dbReference type="STRING" id="1069081.SAMN05660197_0196"/>
<evidence type="ECO:0000256" key="2">
    <source>
        <dbReference type="ARBA" id="ARBA00023012"/>
    </source>
</evidence>
<dbReference type="Gene3D" id="1.10.10.10">
    <property type="entry name" value="Winged helix-like DNA-binding domain superfamily/Winged helix DNA-binding domain"/>
    <property type="match status" value="1"/>
</dbReference>
<dbReference type="InterPro" id="IPR036388">
    <property type="entry name" value="WH-like_DNA-bd_sf"/>
</dbReference>
<dbReference type="PANTHER" id="PTHR48111">
    <property type="entry name" value="REGULATOR OF RPOS"/>
    <property type="match status" value="1"/>
</dbReference>
<evidence type="ECO:0000259" key="8">
    <source>
        <dbReference type="PROSITE" id="PS50110"/>
    </source>
</evidence>
<dbReference type="PANTHER" id="PTHR48111:SF22">
    <property type="entry name" value="REGULATOR OF RPOS"/>
    <property type="match status" value="1"/>
</dbReference>
<dbReference type="SMART" id="SM00862">
    <property type="entry name" value="Trans_reg_C"/>
    <property type="match status" value="1"/>
</dbReference>
<keyword evidence="5" id="KW-0804">Transcription</keyword>
<dbReference type="InterPro" id="IPR011006">
    <property type="entry name" value="CheY-like_superfamily"/>
</dbReference>
<keyword evidence="4 7" id="KW-0238">DNA-binding</keyword>
<sequence>MHILLIEDDRLLANSLRDFLMSEGFHVDVGYSGEEALDKTFQKKYDLYLFDINLSGESGLQIIKELKEADDDTPVIFITALTTLDTIAQAFELGAIDYIKKPFPPEELLIRIKSKFKQPQQQNFLTYENLQLDPANHIVKVDGHPETIGEIQFKILQTLIENRNEIVPKERLLSHMNNPSDVALRVTINKLKNRYNLPIRNIRSKGYFLE</sequence>
<evidence type="ECO:0000256" key="7">
    <source>
        <dbReference type="PROSITE-ProRule" id="PRU01091"/>
    </source>
</evidence>
<dbReference type="RefSeq" id="WP_084274730.1">
    <property type="nucleotide sequence ID" value="NZ_AP026671.1"/>
</dbReference>
<dbReference type="PROSITE" id="PS51755">
    <property type="entry name" value="OMPR_PHOB"/>
    <property type="match status" value="1"/>
</dbReference>
<dbReference type="GO" id="GO:0000976">
    <property type="term" value="F:transcription cis-regulatory region binding"/>
    <property type="evidence" value="ECO:0007669"/>
    <property type="project" value="TreeGrafter"/>
</dbReference>
<dbReference type="InterPro" id="IPR001867">
    <property type="entry name" value="OmpR/PhoB-type_DNA-bd"/>
</dbReference>
<dbReference type="GO" id="GO:0005829">
    <property type="term" value="C:cytosol"/>
    <property type="evidence" value="ECO:0007669"/>
    <property type="project" value="TreeGrafter"/>
</dbReference>
<evidence type="ECO:0000256" key="1">
    <source>
        <dbReference type="ARBA" id="ARBA00022553"/>
    </source>
</evidence>
<dbReference type="AlphaFoldDB" id="A0A1W1WQ54"/>
<feature type="DNA-binding region" description="OmpR/PhoB-type" evidence="7">
    <location>
        <begin position="122"/>
        <end position="210"/>
    </location>
</feature>
<protein>
    <submittedName>
        <fullName evidence="10">DNA-binding response regulator, OmpR family, contains REC and winged-helix (WHTH) domain</fullName>
    </submittedName>
</protein>
<evidence type="ECO:0000256" key="3">
    <source>
        <dbReference type="ARBA" id="ARBA00023015"/>
    </source>
</evidence>
<evidence type="ECO:0000313" key="10">
    <source>
        <dbReference type="EMBL" id="SMC08444.1"/>
    </source>
</evidence>
<dbReference type="OrthoDB" id="9802426at2"/>
<reference evidence="11" key="1">
    <citation type="submission" date="2017-04" db="EMBL/GenBank/DDBJ databases">
        <authorList>
            <person name="Varghese N."/>
            <person name="Submissions S."/>
        </authorList>
    </citation>
    <scope>NUCLEOTIDE SEQUENCE [LARGE SCALE GENOMIC DNA]</scope>
    <source>
        <strain evidence="11">DSM 16512</strain>
    </source>
</reference>
<dbReference type="SMART" id="SM00448">
    <property type="entry name" value="REC"/>
    <property type="match status" value="1"/>
</dbReference>
<feature type="modified residue" description="4-aspartylphosphate" evidence="6">
    <location>
        <position position="51"/>
    </location>
</feature>
<evidence type="ECO:0000256" key="5">
    <source>
        <dbReference type="ARBA" id="ARBA00023163"/>
    </source>
</evidence>
<feature type="domain" description="OmpR/PhoB-type" evidence="9">
    <location>
        <begin position="122"/>
        <end position="210"/>
    </location>
</feature>
<keyword evidence="11" id="KW-1185">Reference proteome</keyword>
<dbReference type="Gene3D" id="3.40.50.2300">
    <property type="match status" value="1"/>
</dbReference>
<gene>
    <name evidence="10" type="ORF">SAMN05660197_0196</name>
</gene>
<evidence type="ECO:0000313" key="11">
    <source>
        <dbReference type="Proteomes" id="UP000192602"/>
    </source>
</evidence>